<evidence type="ECO:0000313" key="5">
    <source>
        <dbReference type="Proteomes" id="UP001056386"/>
    </source>
</evidence>
<dbReference type="GeneID" id="45693222"/>
<dbReference type="GO" id="GO:0051920">
    <property type="term" value="F:peroxiredoxin activity"/>
    <property type="evidence" value="ECO:0007669"/>
    <property type="project" value="InterPro"/>
</dbReference>
<keyword evidence="5" id="KW-1185">Reference proteome</keyword>
<dbReference type="Proteomes" id="UP001056386">
    <property type="component" value="Plasmid unnamed1"/>
</dbReference>
<dbReference type="Pfam" id="PF02627">
    <property type="entry name" value="CMD"/>
    <property type="match status" value="1"/>
</dbReference>
<keyword evidence="2" id="KW-0614">Plasmid</keyword>
<evidence type="ECO:0000313" key="3">
    <source>
        <dbReference type="EMBL" id="USS44187.1"/>
    </source>
</evidence>
<reference evidence="2 4" key="1">
    <citation type="submission" date="2020-12" db="EMBL/GenBank/DDBJ databases">
        <title>FDA dAtabase for Regulatory Grade micrObial Sequences (FDA-ARGOS): Supporting development and validation of Infectious Disease Dx tests.</title>
        <authorList>
            <person name="Minogue T."/>
            <person name="Wolcott M."/>
            <person name="Wasieloski L."/>
            <person name="Aguilar W."/>
            <person name="Moore D."/>
            <person name="Jaissle J."/>
            <person name="Tallon L."/>
            <person name="Sadzewicz L."/>
            <person name="Zhao X."/>
            <person name="Boylan J."/>
            <person name="Ott S."/>
            <person name="Bowen H."/>
            <person name="Vavikolanu K."/>
            <person name="Mehta A."/>
            <person name="Aluvathingal J."/>
            <person name="Nadendla S."/>
            <person name="Yan Y."/>
            <person name="Sichtig H."/>
        </authorList>
    </citation>
    <scope>NUCLEOTIDE SEQUENCE [LARGE SCALE GENOMIC DNA]</scope>
    <source>
        <strain evidence="2 4">FDAARGOS_949</strain>
        <plasmid evidence="2 4">unnamed1</plasmid>
    </source>
</reference>
<dbReference type="InterPro" id="IPR004675">
    <property type="entry name" value="AhpD_core"/>
</dbReference>
<geneLocation type="plasmid" evidence="4 5">
    <name>unnamed1</name>
</geneLocation>
<dbReference type="EMBL" id="CP099584">
    <property type="protein sequence ID" value="USS44187.1"/>
    <property type="molecule type" value="Genomic_DNA"/>
</dbReference>
<evidence type="ECO:0000313" key="2">
    <source>
        <dbReference type="EMBL" id="QPQ94687.1"/>
    </source>
</evidence>
<dbReference type="EMBL" id="CP065602">
    <property type="protein sequence ID" value="QPQ94687.1"/>
    <property type="molecule type" value="Genomic_DNA"/>
</dbReference>
<dbReference type="Gene3D" id="1.20.1290.10">
    <property type="entry name" value="AhpD-like"/>
    <property type="match status" value="1"/>
</dbReference>
<proteinExistence type="predicted"/>
<evidence type="ECO:0000259" key="1">
    <source>
        <dbReference type="Pfam" id="PF02627"/>
    </source>
</evidence>
<name>A0AAQ0BWM1_BURGL</name>
<dbReference type="AlphaFoldDB" id="A0AAQ0BWM1"/>
<dbReference type="SUPFAM" id="SSF69118">
    <property type="entry name" value="AhpD-like"/>
    <property type="match status" value="1"/>
</dbReference>
<dbReference type="InterPro" id="IPR003779">
    <property type="entry name" value="CMD-like"/>
</dbReference>
<sequence>MNQTARLSLSPVSAETAQGRTKEVLDTARQQVGFIPNMYAGMANFPAVLDTYLHGYKLFRTESALTPAEQETVFLAISRANECTYCMAAHSMIATAVSKTPVDVVQAIRSDSPIDDPKLAALAEFTRLMVMSRGRPTSEQLSAFVSAGYTEHTVLEIILAIAVKTLSNYSNHVFHTEVDQKFQDFAWAPPTQG</sequence>
<dbReference type="RefSeq" id="WP_012732774.1">
    <property type="nucleotide sequence ID" value="NZ_CP021076.1"/>
</dbReference>
<organism evidence="2 4">
    <name type="scientific">Burkholderia glumae</name>
    <name type="common">Pseudomonas glumae</name>
    <dbReference type="NCBI Taxonomy" id="337"/>
    <lineage>
        <taxon>Bacteria</taxon>
        <taxon>Pseudomonadati</taxon>
        <taxon>Pseudomonadota</taxon>
        <taxon>Betaproteobacteria</taxon>
        <taxon>Burkholderiales</taxon>
        <taxon>Burkholderiaceae</taxon>
        <taxon>Burkholderia</taxon>
    </lineage>
</organism>
<reference evidence="3" key="2">
    <citation type="submission" date="2022-06" db="EMBL/GenBank/DDBJ databases">
        <title>Draft genome sequence of Burkholderia glumae strain GR20004 isolated from rice panicle showing bacterial panicle blight.</title>
        <authorList>
            <person name="Choi S.Y."/>
            <person name="Lee Y.H."/>
        </authorList>
    </citation>
    <scope>NUCLEOTIDE SEQUENCE</scope>
    <source>
        <strain evidence="3">GR20004</strain>
        <plasmid evidence="3">unnamed1</plasmid>
    </source>
</reference>
<gene>
    <name evidence="2" type="ORF">I6H06_29185</name>
    <name evidence="3" type="ORF">NFI99_12950</name>
</gene>
<dbReference type="NCBIfam" id="TIGR00778">
    <property type="entry name" value="ahpD_dom"/>
    <property type="match status" value="1"/>
</dbReference>
<protein>
    <submittedName>
        <fullName evidence="2">Carboxymuconolactone decarboxylase family protein</fullName>
    </submittedName>
</protein>
<dbReference type="PANTHER" id="PTHR35446">
    <property type="entry name" value="SI:CH211-175M2.5"/>
    <property type="match status" value="1"/>
</dbReference>
<dbReference type="Proteomes" id="UP000594892">
    <property type="component" value="Plasmid unnamed1"/>
</dbReference>
<dbReference type="PANTHER" id="PTHR35446:SF3">
    <property type="entry name" value="CMD DOMAIN-CONTAINING PROTEIN"/>
    <property type="match status" value="1"/>
</dbReference>
<evidence type="ECO:0000313" key="4">
    <source>
        <dbReference type="Proteomes" id="UP000594892"/>
    </source>
</evidence>
<dbReference type="InterPro" id="IPR029032">
    <property type="entry name" value="AhpD-like"/>
</dbReference>
<feature type="domain" description="Carboxymuconolactone decarboxylase-like" evidence="1">
    <location>
        <begin position="55"/>
        <end position="125"/>
    </location>
</feature>
<accession>A0AAQ0BWM1</accession>